<dbReference type="EC" id="3.2.2.21" evidence="3"/>
<dbReference type="FunFam" id="1.10.340.30:FF:000004">
    <property type="entry name" value="DNA-3-methyladenine glycosylase II"/>
    <property type="match status" value="1"/>
</dbReference>
<keyword evidence="4" id="KW-0227">DNA damage</keyword>
<keyword evidence="5" id="KW-0234">DNA repair</keyword>
<dbReference type="GO" id="GO:0006307">
    <property type="term" value="P:DNA alkylation repair"/>
    <property type="evidence" value="ECO:0007669"/>
    <property type="project" value="TreeGrafter"/>
</dbReference>
<feature type="domain" description="HhH-GPD" evidence="6">
    <location>
        <begin position="48"/>
        <end position="202"/>
    </location>
</feature>
<evidence type="ECO:0000259" key="6">
    <source>
        <dbReference type="SMART" id="SM00478"/>
    </source>
</evidence>
<reference evidence="7" key="2">
    <citation type="submission" date="2021-04" db="EMBL/GenBank/DDBJ databases">
        <authorList>
            <person name="Gilroy R."/>
        </authorList>
    </citation>
    <scope>NUCLEOTIDE SEQUENCE</scope>
    <source>
        <strain evidence="7">ChiBcec15-1070</strain>
    </source>
</reference>
<gene>
    <name evidence="7" type="ORF">H9888_07795</name>
</gene>
<evidence type="ECO:0000256" key="3">
    <source>
        <dbReference type="ARBA" id="ARBA00012000"/>
    </source>
</evidence>
<name>A0A9D1QG03_9BACT</name>
<evidence type="ECO:0000256" key="1">
    <source>
        <dbReference type="ARBA" id="ARBA00000086"/>
    </source>
</evidence>
<sequence>MAIFRYTSRETDYLSRRDPVLGDAIRRIGPLEREMMPDLFQALAHSIVGQQITDKAARTVWGRLEVLCGGVTPAAVAAQSEESLRGCGMSQRKVSYLQGAAAAALNGTLAAEHFAPLSDEEVIRQLTDLPGVGRWTAEMLMLFSLGRPDVVSFGDLAIRRGIMRLYGLSHLTRQEFLTLRACWSPYGSVASFYLWAVAHDERWAENATPTP</sequence>
<organism evidence="7 8">
    <name type="scientific">Candidatus Rikenella faecigallinarum</name>
    <dbReference type="NCBI Taxonomy" id="2838745"/>
    <lineage>
        <taxon>Bacteria</taxon>
        <taxon>Pseudomonadati</taxon>
        <taxon>Bacteroidota</taxon>
        <taxon>Bacteroidia</taxon>
        <taxon>Bacteroidales</taxon>
        <taxon>Rikenellaceae</taxon>
        <taxon>Rikenella</taxon>
    </lineage>
</organism>
<dbReference type="CDD" id="cd00056">
    <property type="entry name" value="ENDO3c"/>
    <property type="match status" value="1"/>
</dbReference>
<dbReference type="PANTHER" id="PTHR43003">
    <property type="entry name" value="DNA-3-METHYLADENINE GLYCOSYLASE"/>
    <property type="match status" value="1"/>
</dbReference>
<dbReference type="InterPro" id="IPR011257">
    <property type="entry name" value="DNA_glycosylase"/>
</dbReference>
<evidence type="ECO:0000313" key="7">
    <source>
        <dbReference type="EMBL" id="HIW11381.1"/>
    </source>
</evidence>
<comment type="caution">
    <text evidence="7">The sequence shown here is derived from an EMBL/GenBank/DDBJ whole genome shotgun (WGS) entry which is preliminary data.</text>
</comment>
<dbReference type="GO" id="GO:0006285">
    <property type="term" value="P:base-excision repair, AP site formation"/>
    <property type="evidence" value="ECO:0007669"/>
    <property type="project" value="TreeGrafter"/>
</dbReference>
<dbReference type="Pfam" id="PF00730">
    <property type="entry name" value="HhH-GPD"/>
    <property type="match status" value="1"/>
</dbReference>
<protein>
    <recommendedName>
        <fullName evidence="3">DNA-3-methyladenine glycosylase II</fullName>
        <ecNumber evidence="3">3.2.2.21</ecNumber>
    </recommendedName>
</protein>
<dbReference type="Proteomes" id="UP000823926">
    <property type="component" value="Unassembled WGS sequence"/>
</dbReference>
<dbReference type="InterPro" id="IPR051912">
    <property type="entry name" value="Alkylbase_DNA_Glycosylase/TA"/>
</dbReference>
<dbReference type="InterPro" id="IPR003265">
    <property type="entry name" value="HhH-GPD_domain"/>
</dbReference>
<dbReference type="Gene3D" id="1.10.340.30">
    <property type="entry name" value="Hypothetical protein, domain 2"/>
    <property type="match status" value="1"/>
</dbReference>
<dbReference type="Gene3D" id="1.10.1670.40">
    <property type="match status" value="1"/>
</dbReference>
<dbReference type="AlphaFoldDB" id="A0A9D1QG03"/>
<comment type="catalytic activity">
    <reaction evidence="1">
        <text>Hydrolysis of alkylated DNA, releasing 3-methyladenine, 3-methylguanine, 7-methylguanine and 7-methyladenine.</text>
        <dbReference type="EC" id="3.2.2.21"/>
    </reaction>
</comment>
<dbReference type="SMART" id="SM00478">
    <property type="entry name" value="ENDO3c"/>
    <property type="match status" value="1"/>
</dbReference>
<evidence type="ECO:0000313" key="8">
    <source>
        <dbReference type="Proteomes" id="UP000823926"/>
    </source>
</evidence>
<dbReference type="GO" id="GO:0008725">
    <property type="term" value="F:DNA-3-methyladenine glycosylase activity"/>
    <property type="evidence" value="ECO:0007669"/>
    <property type="project" value="TreeGrafter"/>
</dbReference>
<evidence type="ECO:0000256" key="5">
    <source>
        <dbReference type="ARBA" id="ARBA00023204"/>
    </source>
</evidence>
<dbReference type="SUPFAM" id="SSF48150">
    <property type="entry name" value="DNA-glycosylase"/>
    <property type="match status" value="1"/>
</dbReference>
<dbReference type="GO" id="GO:0032993">
    <property type="term" value="C:protein-DNA complex"/>
    <property type="evidence" value="ECO:0007669"/>
    <property type="project" value="TreeGrafter"/>
</dbReference>
<dbReference type="GO" id="GO:0005737">
    <property type="term" value="C:cytoplasm"/>
    <property type="evidence" value="ECO:0007669"/>
    <property type="project" value="TreeGrafter"/>
</dbReference>
<dbReference type="PANTHER" id="PTHR43003:SF5">
    <property type="entry name" value="DNA-3-METHYLADENINE GLYCOSYLASE"/>
    <property type="match status" value="1"/>
</dbReference>
<evidence type="ECO:0000256" key="4">
    <source>
        <dbReference type="ARBA" id="ARBA00022763"/>
    </source>
</evidence>
<accession>A0A9D1QG03</accession>
<dbReference type="EMBL" id="DXHL01000035">
    <property type="protein sequence ID" value="HIW11381.1"/>
    <property type="molecule type" value="Genomic_DNA"/>
</dbReference>
<evidence type="ECO:0000256" key="2">
    <source>
        <dbReference type="ARBA" id="ARBA00010817"/>
    </source>
</evidence>
<proteinExistence type="inferred from homology"/>
<dbReference type="GO" id="GO:0032131">
    <property type="term" value="F:alkylated DNA binding"/>
    <property type="evidence" value="ECO:0007669"/>
    <property type="project" value="TreeGrafter"/>
</dbReference>
<reference evidence="7" key="1">
    <citation type="journal article" date="2021" name="PeerJ">
        <title>Extensive microbial diversity within the chicken gut microbiome revealed by metagenomics and culture.</title>
        <authorList>
            <person name="Gilroy R."/>
            <person name="Ravi A."/>
            <person name="Getino M."/>
            <person name="Pursley I."/>
            <person name="Horton D.L."/>
            <person name="Alikhan N.F."/>
            <person name="Baker D."/>
            <person name="Gharbi K."/>
            <person name="Hall N."/>
            <person name="Watson M."/>
            <person name="Adriaenssens E.M."/>
            <person name="Foster-Nyarko E."/>
            <person name="Jarju S."/>
            <person name="Secka A."/>
            <person name="Antonio M."/>
            <person name="Oren A."/>
            <person name="Chaudhuri R.R."/>
            <person name="La Ragione R."/>
            <person name="Hildebrand F."/>
            <person name="Pallen M.J."/>
        </authorList>
    </citation>
    <scope>NUCLEOTIDE SEQUENCE</scope>
    <source>
        <strain evidence="7">ChiBcec15-1070</strain>
    </source>
</reference>
<comment type="similarity">
    <text evidence="2">Belongs to the alkylbase DNA glycosidase AlkA family.</text>
</comment>
<dbReference type="GO" id="GO:0043916">
    <property type="term" value="F:DNA-7-methylguanine glycosylase activity"/>
    <property type="evidence" value="ECO:0007669"/>
    <property type="project" value="TreeGrafter"/>
</dbReference>